<dbReference type="Pfam" id="PF22936">
    <property type="entry name" value="Pol_BBD"/>
    <property type="match status" value="1"/>
</dbReference>
<dbReference type="Proteomes" id="UP001172457">
    <property type="component" value="Chromosome 7"/>
</dbReference>
<keyword evidence="2" id="KW-0479">Metal-binding</keyword>
<dbReference type="InterPro" id="IPR054722">
    <property type="entry name" value="PolX-like_BBD"/>
</dbReference>
<dbReference type="Gene3D" id="3.30.420.10">
    <property type="entry name" value="Ribonuclease H-like superfamily/Ribonuclease H"/>
    <property type="match status" value="2"/>
</dbReference>
<dbReference type="GO" id="GO:0004190">
    <property type="term" value="F:aspartic-type endopeptidase activity"/>
    <property type="evidence" value="ECO:0007669"/>
    <property type="project" value="UniProtKB-KW"/>
</dbReference>
<feature type="domain" description="Integrase catalytic" evidence="5">
    <location>
        <begin position="175"/>
        <end position="341"/>
    </location>
</feature>
<dbReference type="GO" id="GO:0003676">
    <property type="term" value="F:nucleic acid binding"/>
    <property type="evidence" value="ECO:0007669"/>
    <property type="project" value="InterPro"/>
</dbReference>
<dbReference type="InterPro" id="IPR025724">
    <property type="entry name" value="GAG-pre-integrase_dom"/>
</dbReference>
<dbReference type="InterPro" id="IPR036397">
    <property type="entry name" value="RNaseH_sf"/>
</dbReference>
<proteinExistence type="predicted"/>
<dbReference type="GO" id="GO:0015074">
    <property type="term" value="P:DNA integration"/>
    <property type="evidence" value="ECO:0007669"/>
    <property type="project" value="InterPro"/>
</dbReference>
<dbReference type="GO" id="GO:0006508">
    <property type="term" value="P:proteolysis"/>
    <property type="evidence" value="ECO:0007669"/>
    <property type="project" value="UniProtKB-KW"/>
</dbReference>
<dbReference type="SUPFAM" id="SSF53098">
    <property type="entry name" value="Ribonuclease H-like"/>
    <property type="match status" value="2"/>
</dbReference>
<evidence type="ECO:0000256" key="2">
    <source>
        <dbReference type="ARBA" id="ARBA00022723"/>
    </source>
</evidence>
<dbReference type="Pfam" id="PF25597">
    <property type="entry name" value="SH3_retrovirus"/>
    <property type="match status" value="2"/>
</dbReference>
<reference evidence="6" key="1">
    <citation type="submission" date="2023-03" db="EMBL/GenBank/DDBJ databases">
        <title>Chromosome-scale reference genome and RAD-based genetic map of yellow starthistle (Centaurea solstitialis) reveal putative structural variation and QTLs associated with invader traits.</title>
        <authorList>
            <person name="Reatini B."/>
            <person name="Cang F.A."/>
            <person name="Jiang Q."/>
            <person name="Mckibben M.T.W."/>
            <person name="Barker M.S."/>
            <person name="Rieseberg L.H."/>
            <person name="Dlugosch K.M."/>
        </authorList>
    </citation>
    <scope>NUCLEOTIDE SEQUENCE</scope>
    <source>
        <strain evidence="6">CAN-66</strain>
        <tissue evidence="6">Leaf</tissue>
    </source>
</reference>
<evidence type="ECO:0000256" key="1">
    <source>
        <dbReference type="ARBA" id="ARBA00022670"/>
    </source>
</evidence>
<feature type="domain" description="Integrase catalytic" evidence="5">
    <location>
        <begin position="881"/>
        <end position="1053"/>
    </location>
</feature>
<comment type="caution">
    <text evidence="6">The sequence shown here is derived from an EMBL/GenBank/DDBJ whole genome shotgun (WGS) entry which is preliminary data.</text>
</comment>
<dbReference type="Pfam" id="PF07727">
    <property type="entry name" value="RVT_2"/>
    <property type="match status" value="1"/>
</dbReference>
<dbReference type="InterPro" id="IPR001584">
    <property type="entry name" value="Integrase_cat-core"/>
</dbReference>
<dbReference type="GO" id="GO:0046872">
    <property type="term" value="F:metal ion binding"/>
    <property type="evidence" value="ECO:0007669"/>
    <property type="project" value="UniProtKB-KW"/>
</dbReference>
<dbReference type="InterPro" id="IPR012337">
    <property type="entry name" value="RNaseH-like_sf"/>
</dbReference>
<accession>A0AA38SEU4</accession>
<dbReference type="PROSITE" id="PS50994">
    <property type="entry name" value="INTEGRASE"/>
    <property type="match status" value="2"/>
</dbReference>
<evidence type="ECO:0000256" key="3">
    <source>
        <dbReference type="ARBA" id="ARBA00022750"/>
    </source>
</evidence>
<gene>
    <name evidence="6" type="ORF">OSB04_028080</name>
</gene>
<dbReference type="InterPro" id="IPR057670">
    <property type="entry name" value="SH3_retrovirus"/>
</dbReference>
<protein>
    <recommendedName>
        <fullName evidence="5">Integrase catalytic domain-containing protein</fullName>
    </recommendedName>
</protein>
<keyword evidence="3" id="KW-0064">Aspartyl protease</keyword>
<dbReference type="PANTHER" id="PTHR42648:SF27">
    <property type="entry name" value="RNA-DIRECTED DNA POLYMERASE"/>
    <property type="match status" value="1"/>
</dbReference>
<dbReference type="InterPro" id="IPR039537">
    <property type="entry name" value="Retrotran_Ty1/copia-like"/>
</dbReference>
<evidence type="ECO:0000313" key="7">
    <source>
        <dbReference type="Proteomes" id="UP001172457"/>
    </source>
</evidence>
<dbReference type="Pfam" id="PF00665">
    <property type="entry name" value="rve"/>
    <property type="match status" value="1"/>
</dbReference>
<evidence type="ECO:0000259" key="5">
    <source>
        <dbReference type="PROSITE" id="PS50994"/>
    </source>
</evidence>
<keyword evidence="4" id="KW-0378">Hydrolase</keyword>
<dbReference type="EMBL" id="JARYMX010000007">
    <property type="protein sequence ID" value="KAJ9541574.1"/>
    <property type="molecule type" value="Genomic_DNA"/>
</dbReference>
<dbReference type="CDD" id="cd09272">
    <property type="entry name" value="RNase_HI_RT_Ty1"/>
    <property type="match status" value="1"/>
</dbReference>
<dbReference type="InterPro" id="IPR043502">
    <property type="entry name" value="DNA/RNA_pol_sf"/>
</dbReference>
<organism evidence="6 7">
    <name type="scientific">Centaurea solstitialis</name>
    <name type="common">yellow star-thistle</name>
    <dbReference type="NCBI Taxonomy" id="347529"/>
    <lineage>
        <taxon>Eukaryota</taxon>
        <taxon>Viridiplantae</taxon>
        <taxon>Streptophyta</taxon>
        <taxon>Embryophyta</taxon>
        <taxon>Tracheophyta</taxon>
        <taxon>Spermatophyta</taxon>
        <taxon>Magnoliopsida</taxon>
        <taxon>eudicotyledons</taxon>
        <taxon>Gunneridae</taxon>
        <taxon>Pentapetalae</taxon>
        <taxon>asterids</taxon>
        <taxon>campanulids</taxon>
        <taxon>Asterales</taxon>
        <taxon>Asteraceae</taxon>
        <taxon>Carduoideae</taxon>
        <taxon>Cardueae</taxon>
        <taxon>Centaureinae</taxon>
        <taxon>Centaurea</taxon>
    </lineage>
</organism>
<dbReference type="InterPro" id="IPR013103">
    <property type="entry name" value="RVT_2"/>
</dbReference>
<dbReference type="PANTHER" id="PTHR42648">
    <property type="entry name" value="TRANSPOSASE, PUTATIVE-RELATED"/>
    <property type="match status" value="1"/>
</dbReference>
<evidence type="ECO:0000313" key="6">
    <source>
        <dbReference type="EMBL" id="KAJ9541574.1"/>
    </source>
</evidence>
<sequence>MTGNKHVLVDFKEEAGPSVKFGGEGKGITRGYGTLTNGKTTFHRVSYVEGLTHNLLSISQLCDKYHKVSFSKKSCKVNNRHKKIILRGKRSHDVYVINIDTSTKNVCFMSRASSEINWLWHKRLSHLNFKTINQLSISNLGKGLPENSFAKESLCAACEKGKQTRASFKSKQVSTINSPLHLLHMDLFGPVNIQSMGGKRFTLVIVDEYSRYTWVFFLRANSETPQLIIAFILRMVKYNQITVRSIRSDHGTEFKNSVLDEFLVSKGISPNFSSVRTPQQNRVAERRNRTLIEAPRSMLIEARLPIQFWAEVVNTACYTQNRSLIVKRFKKTAYELFRGRKPNIEYFHIFGCNCYIKNNIDALGKFDAKADDGFLVGYSTISKAYRVPENETLDTNIPAAGTPSPIPDGFEEIPEIPQDPPVYSAVPITQVAPTTSHEDIVRIMCKTISKSVVPFYTPEESLRLINGKWKLTGQNFPVWKMHLDNVLSAQGKLYILEKLVSRPKSNSPEEEFAQYFKYLADESDVMSILIFSISPEFSGGLRDKSCHEVVKDIENQLGFYKHTGKLLIMKEILSLKLKKNQSIKDHLINIRRLFKCLTRLGYKMAQEELMHLMWYSASAYMKEPRKDVAMLHEDILASLEPKPALAELMNTDWIDELGDLSCPECGSQDICEHSMNIDHIEIGLPDAPGIFMIDCLITSYDSWVIDTGSGNHICNHLQGFTRRETLRKDRSNLRVGEGTPLIDEAVGSYSLSLPSGLVLELENCYYVPKMIKNVMSFDLLVDQGFYYKYDYKMLSVFKNNIFYFKATPVNGLYTINLQDDNKEIYHISKRSKDIEVQTYLWHCRLGHINKKHVELLLKGGFLGTFDFKPFDNCESCLSGKMTKEPFNKDNERASDLLEIVHTDVCGPFSHEARGGYRYFITFTDDFSRYGYVYLMRHKSESFEKFREYQNEVQNQLDKKIKFLRSDRGGEYLSQEFGNHLIECGIVSQLTPPMNSVSERRNRTLLDMVRSMMCHSTLPVSFWGHALETAAHILNRAPTKSVERTPYELWKGKKPKMSFLKIWGCEVYVKRPTSEKLKPKSDKCFFVGYPKTTVGYYFYNPKENKVFVARNGKFLEEKFLSSGNPREDVDLQPIEEVQTQDLRRSNRVRQEPDRYLGFLVSQVGGDLNEPTSYGEAVSGSESKQWQEAMKAEMQSIAVGRKWVFKKKIDMDRNVHTFKARLVAKGFTQTHGIDYDETFSPIAMLKSIRILMAISAYFNYEIWQMDVKTAFLNGKLTENVYMEQPEGFKDPKNPNKVCKVLKSIYGLKQASRSRNLHFDERIKEFGFTKSEFEQCVYTKFSGSIVTFLVLYVDDILLIGNDVPTLQSVKSWLSKCFQMKDLGEAAYILGIKIYRNRSKRLIGLSQSTYIDKILKKFRMDESKKGFIPMQHGIVLSKTQCPVSSQDQDKMKSVPYASAIGSIMYAMLCTRPDVAYSVSVTSRYQQNPGEPHWVAVKNILKYLRRTKDMFLVFGGSEDEISVIGYSDAIVASVSRPIDIFCDNSGAVAQAKEPREHHKSRHVLRKYHLIREIIGRGDVRICKIPTEDNVTDPLTKPLARVKHEAHANSIGMQYLDTIAVYPSPAFLRFRLRNITRFPTDIPSTLGSSEAAPLVVDPPQLDAVAEESSSTVAAEPLQFVPQPPALRWTRDHPIDQVLGDPSTGVKTRHQASNHCLYVCFLSENEPSKIEEALADPFWVSAMQEELAEFERNLVWILVHRPSKKTIIGLKWIFRNKLDEHGIVIRNKTRLVAQGYRQEKG</sequence>
<dbReference type="Pfam" id="PF13976">
    <property type="entry name" value="gag_pre-integrs"/>
    <property type="match status" value="2"/>
</dbReference>
<keyword evidence="1" id="KW-0645">Protease</keyword>
<evidence type="ECO:0000256" key="4">
    <source>
        <dbReference type="ARBA" id="ARBA00022801"/>
    </source>
</evidence>
<name>A0AA38SEU4_9ASTR</name>
<dbReference type="SUPFAM" id="SSF56672">
    <property type="entry name" value="DNA/RNA polymerases"/>
    <property type="match status" value="1"/>
</dbReference>
<keyword evidence="7" id="KW-1185">Reference proteome</keyword>